<dbReference type="PANTHER" id="PTHR21032:SF0">
    <property type="entry name" value="G PATCH DOMAIN-CONTAINING PROTEIN 11"/>
    <property type="match status" value="1"/>
</dbReference>
<dbReference type="InterPro" id="IPR000467">
    <property type="entry name" value="G_patch_dom"/>
</dbReference>
<evidence type="ECO:0000313" key="3">
    <source>
        <dbReference type="EMBL" id="ORE18380.1"/>
    </source>
</evidence>
<reference evidence="3 4" key="1">
    <citation type="journal article" date="2016" name="Proc. Natl. Acad. Sci. U.S.A.">
        <title>Lipid metabolic changes in an early divergent fungus govern the establishment of a mutualistic symbiosis with endobacteria.</title>
        <authorList>
            <person name="Lastovetsky O.A."/>
            <person name="Gaspar M.L."/>
            <person name="Mondo S.J."/>
            <person name="LaButti K.M."/>
            <person name="Sandor L."/>
            <person name="Grigoriev I.V."/>
            <person name="Henry S.A."/>
            <person name="Pawlowska T.E."/>
        </authorList>
    </citation>
    <scope>NUCLEOTIDE SEQUENCE [LARGE SCALE GENOMIC DNA]</scope>
    <source>
        <strain evidence="3 4">ATCC 11559</strain>
    </source>
</reference>
<dbReference type="SMART" id="SM01173">
    <property type="entry name" value="DUF4187"/>
    <property type="match status" value="1"/>
</dbReference>
<dbReference type="Proteomes" id="UP000242381">
    <property type="component" value="Unassembled WGS sequence"/>
</dbReference>
<feature type="compositionally biased region" description="Basic and acidic residues" evidence="1">
    <location>
        <begin position="202"/>
        <end position="220"/>
    </location>
</feature>
<evidence type="ECO:0000259" key="2">
    <source>
        <dbReference type="PROSITE" id="PS50174"/>
    </source>
</evidence>
<dbReference type="OMA" id="DYMNMVI"/>
<dbReference type="AlphaFoldDB" id="A0A1X0S260"/>
<organism evidence="3 4">
    <name type="scientific">Rhizopus microsporus</name>
    <dbReference type="NCBI Taxonomy" id="58291"/>
    <lineage>
        <taxon>Eukaryota</taxon>
        <taxon>Fungi</taxon>
        <taxon>Fungi incertae sedis</taxon>
        <taxon>Mucoromycota</taxon>
        <taxon>Mucoromycotina</taxon>
        <taxon>Mucoromycetes</taxon>
        <taxon>Mucorales</taxon>
        <taxon>Mucorineae</taxon>
        <taxon>Rhizopodaceae</taxon>
        <taxon>Rhizopus</taxon>
    </lineage>
</organism>
<feature type="region of interest" description="Disordered" evidence="1">
    <location>
        <begin position="173"/>
        <end position="220"/>
    </location>
</feature>
<dbReference type="Pfam" id="PF13821">
    <property type="entry name" value="DUF4187"/>
    <property type="match status" value="1"/>
</dbReference>
<feature type="region of interest" description="Disordered" evidence="1">
    <location>
        <begin position="1"/>
        <end position="69"/>
    </location>
</feature>
<proteinExistence type="predicted"/>
<feature type="compositionally biased region" description="Basic and acidic residues" evidence="1">
    <location>
        <begin position="113"/>
        <end position="129"/>
    </location>
</feature>
<dbReference type="InterPro" id="IPR025239">
    <property type="entry name" value="DUF4187"/>
</dbReference>
<dbReference type="SMART" id="SM00443">
    <property type="entry name" value="G_patch"/>
    <property type="match status" value="1"/>
</dbReference>
<dbReference type="Pfam" id="PF01585">
    <property type="entry name" value="G-patch"/>
    <property type="match status" value="1"/>
</dbReference>
<dbReference type="VEuPathDB" id="FungiDB:BCV72DRAFT_220393"/>
<dbReference type="GO" id="GO:0003676">
    <property type="term" value="F:nucleic acid binding"/>
    <property type="evidence" value="ECO:0007669"/>
    <property type="project" value="InterPro"/>
</dbReference>
<accession>A0A1X0S260</accession>
<dbReference type="InterPro" id="IPR039249">
    <property type="entry name" value="GPATCH11"/>
</dbReference>
<dbReference type="EMBL" id="KV921331">
    <property type="protein sequence ID" value="ORE18380.1"/>
    <property type="molecule type" value="Genomic_DNA"/>
</dbReference>
<evidence type="ECO:0000256" key="1">
    <source>
        <dbReference type="SAM" id="MobiDB-lite"/>
    </source>
</evidence>
<dbReference type="GO" id="GO:0000776">
    <property type="term" value="C:kinetochore"/>
    <property type="evidence" value="ECO:0007669"/>
    <property type="project" value="TreeGrafter"/>
</dbReference>
<sequence>MSDEEEDYMSSKFLEQAASFENQTKQETYSERRKRQLREQREKGLIKPRHVLEKEEREKGLKTAVDTSNKGMQMLMKMGFKQGTALGKKGTEGIVEPIKVDMRNSREGLGMSKKREREEEEEFEKKKLHMDPDEFRAAMAQRAKENQYQRYVVAAVSICQKFDEEAGVGSNILWVLGPEKEDTEDGNNEGKEEEKEDEEEQKEDKPEYPPEQVEELKSLPLEEKIERLTSYLREKYFYCFWCKAKYADKEDLDENCPGLSEDDH</sequence>
<gene>
    <name evidence="3" type="ORF">BCV71DRAFT_263870</name>
</gene>
<dbReference type="PANTHER" id="PTHR21032">
    <property type="entry name" value="G PATCH DOMAIN-CONTAINING PROTEIN 11"/>
    <property type="match status" value="1"/>
</dbReference>
<protein>
    <submittedName>
        <fullName evidence="3">G-patch-domain-containing protein</fullName>
    </submittedName>
</protein>
<evidence type="ECO:0000313" key="4">
    <source>
        <dbReference type="Proteomes" id="UP000242381"/>
    </source>
</evidence>
<feature type="compositionally biased region" description="Basic and acidic residues" evidence="1">
    <location>
        <begin position="37"/>
        <end position="61"/>
    </location>
</feature>
<feature type="domain" description="G-patch" evidence="2">
    <location>
        <begin position="67"/>
        <end position="114"/>
    </location>
</feature>
<feature type="region of interest" description="Disordered" evidence="1">
    <location>
        <begin position="97"/>
        <end position="129"/>
    </location>
</feature>
<dbReference type="PROSITE" id="PS50174">
    <property type="entry name" value="G_PATCH"/>
    <property type="match status" value="1"/>
</dbReference>
<name>A0A1X0S260_RHIZD</name>